<protein>
    <submittedName>
        <fullName evidence="2">Uncharacterized protein</fullName>
    </submittedName>
</protein>
<dbReference type="AlphaFoldDB" id="A0A5P6PCH0"/>
<evidence type="ECO:0000313" key="2">
    <source>
        <dbReference type="EMBL" id="QFI76057.1"/>
    </source>
</evidence>
<dbReference type="KEGG" id="bbet:F8237_28860"/>
<sequence>MATKNTSEAAMSTIKIICDARRTGQSDAADLHDQSGHHRYYGSSAENGGERIVESRRGKRPRAPNVCGF</sequence>
<evidence type="ECO:0000256" key="1">
    <source>
        <dbReference type="SAM" id="MobiDB-lite"/>
    </source>
</evidence>
<gene>
    <name evidence="2" type="ORF">F8237_28860</name>
</gene>
<name>A0A5P6PCH0_9BRAD</name>
<reference evidence="3" key="1">
    <citation type="submission" date="2019-10" db="EMBL/GenBank/DDBJ databases">
        <title>Complete Genome Sequence of Bradyrhizobium betae type strain PL7HG1T.</title>
        <authorList>
            <person name="Bromfield E.S.P."/>
            <person name="Cloutier S."/>
        </authorList>
    </citation>
    <scope>NUCLEOTIDE SEQUENCE [LARGE SCALE GENOMIC DNA]</scope>
    <source>
        <strain evidence="3">PL7HG1</strain>
    </source>
</reference>
<dbReference type="RefSeq" id="WP_151649573.1">
    <property type="nucleotide sequence ID" value="NZ_CP044543.1"/>
</dbReference>
<feature type="region of interest" description="Disordered" evidence="1">
    <location>
        <begin position="27"/>
        <end position="69"/>
    </location>
</feature>
<dbReference type="OrthoDB" id="8243706at2"/>
<organism evidence="2 3">
    <name type="scientific">Bradyrhizobium betae</name>
    <dbReference type="NCBI Taxonomy" id="244734"/>
    <lineage>
        <taxon>Bacteria</taxon>
        <taxon>Pseudomonadati</taxon>
        <taxon>Pseudomonadota</taxon>
        <taxon>Alphaproteobacteria</taxon>
        <taxon>Hyphomicrobiales</taxon>
        <taxon>Nitrobacteraceae</taxon>
        <taxon>Bradyrhizobium</taxon>
    </lineage>
</organism>
<accession>A0A5P6PCH0</accession>
<dbReference type="EMBL" id="CP044543">
    <property type="protein sequence ID" value="QFI76057.1"/>
    <property type="molecule type" value="Genomic_DNA"/>
</dbReference>
<evidence type="ECO:0000313" key="3">
    <source>
        <dbReference type="Proteomes" id="UP000325641"/>
    </source>
</evidence>
<dbReference type="Proteomes" id="UP000325641">
    <property type="component" value="Chromosome"/>
</dbReference>
<proteinExistence type="predicted"/>
<feature type="compositionally biased region" description="Basic and acidic residues" evidence="1">
    <location>
        <begin position="27"/>
        <end position="36"/>
    </location>
</feature>